<protein>
    <recommendedName>
        <fullName evidence="5">Succinylglutamate desuccinylase/Aspartoacylase catalytic domain-containing protein</fullName>
    </recommendedName>
</protein>
<dbReference type="InterPro" id="IPR055438">
    <property type="entry name" value="AstE_AspA_cat"/>
</dbReference>
<evidence type="ECO:0000256" key="2">
    <source>
        <dbReference type="ARBA" id="ARBA00022723"/>
    </source>
</evidence>
<dbReference type="Gene3D" id="3.40.630.10">
    <property type="entry name" value="Zn peptidases"/>
    <property type="match status" value="1"/>
</dbReference>
<dbReference type="Proteomes" id="UP000064967">
    <property type="component" value="Chromosome"/>
</dbReference>
<keyword evidence="2" id="KW-0479">Metal-binding</keyword>
<evidence type="ECO:0000256" key="1">
    <source>
        <dbReference type="ARBA" id="ARBA00001947"/>
    </source>
</evidence>
<feature type="domain" description="Succinylglutamate desuccinylase/Aspartoacylase catalytic" evidence="5">
    <location>
        <begin position="1"/>
        <end position="166"/>
    </location>
</feature>
<evidence type="ECO:0000313" key="7">
    <source>
        <dbReference type="Proteomes" id="UP000064967"/>
    </source>
</evidence>
<evidence type="ECO:0000256" key="4">
    <source>
        <dbReference type="ARBA" id="ARBA00022833"/>
    </source>
</evidence>
<comment type="cofactor">
    <cofactor evidence="1">
        <name>Zn(2+)</name>
        <dbReference type="ChEBI" id="CHEBI:29105"/>
    </cofactor>
</comment>
<keyword evidence="4" id="KW-0862">Zinc</keyword>
<dbReference type="GO" id="GO:0016788">
    <property type="term" value="F:hydrolase activity, acting on ester bonds"/>
    <property type="evidence" value="ECO:0007669"/>
    <property type="project" value="InterPro"/>
</dbReference>
<keyword evidence="7" id="KW-1185">Reference proteome</keyword>
<dbReference type="InterPro" id="IPR050178">
    <property type="entry name" value="AspA/AstE_fam"/>
</dbReference>
<dbReference type="GO" id="GO:0046872">
    <property type="term" value="F:metal ion binding"/>
    <property type="evidence" value="ECO:0007669"/>
    <property type="project" value="UniProtKB-KW"/>
</dbReference>
<name>A0A0K1QE62_9BACT</name>
<reference evidence="6 7" key="1">
    <citation type="submission" date="2015-08" db="EMBL/GenBank/DDBJ databases">
        <authorList>
            <person name="Babu N.S."/>
            <person name="Beckwith C.J."/>
            <person name="Beseler K.G."/>
            <person name="Brison A."/>
            <person name="Carone J.V."/>
            <person name="Caskin T.P."/>
            <person name="Diamond M."/>
            <person name="Durham M.E."/>
            <person name="Foxe J.M."/>
            <person name="Go M."/>
            <person name="Henderson B.A."/>
            <person name="Jones I.B."/>
            <person name="McGettigan J.A."/>
            <person name="Micheletti S.J."/>
            <person name="Nasrallah M.E."/>
            <person name="Ortiz D."/>
            <person name="Piller C.R."/>
            <person name="Privatt S.R."/>
            <person name="Schneider S.L."/>
            <person name="Sharp S."/>
            <person name="Smith T.C."/>
            <person name="Stanton J.D."/>
            <person name="Ullery H.E."/>
            <person name="Wilson R.J."/>
            <person name="Serrano M.G."/>
            <person name="Buck G."/>
            <person name="Lee V."/>
            <person name="Wang Y."/>
            <person name="Carvalho R."/>
            <person name="Voegtly L."/>
            <person name="Shi R."/>
            <person name="Duckworth R."/>
            <person name="Johnson A."/>
            <person name="Loviza R."/>
            <person name="Walstead R."/>
            <person name="Shah Z."/>
            <person name="Kiflezghi M."/>
            <person name="Wade K."/>
            <person name="Ball S.L."/>
            <person name="Bradley K.W."/>
            <person name="Asai D.J."/>
            <person name="Bowman C.A."/>
            <person name="Russell D.A."/>
            <person name="Pope W.H."/>
            <person name="Jacobs-Sera D."/>
            <person name="Hendrix R.W."/>
            <person name="Hatfull G.F."/>
        </authorList>
    </citation>
    <scope>NUCLEOTIDE SEQUENCE [LARGE SCALE GENOMIC DNA]</scope>
    <source>
        <strain evidence="6 7">DSM 27648</strain>
    </source>
</reference>
<gene>
    <name evidence="6" type="ORF">AKJ09_10724</name>
</gene>
<dbReference type="KEGG" id="llu:AKJ09_10724"/>
<evidence type="ECO:0000256" key="3">
    <source>
        <dbReference type="ARBA" id="ARBA00022801"/>
    </source>
</evidence>
<accession>A0A0K1QE62</accession>
<dbReference type="PANTHER" id="PTHR15162:SF7">
    <property type="entry name" value="SUCCINYLGLUTAMATE DESUCCINYLASE"/>
    <property type="match status" value="1"/>
</dbReference>
<organism evidence="6 7">
    <name type="scientific">Labilithrix luteola</name>
    <dbReference type="NCBI Taxonomy" id="1391654"/>
    <lineage>
        <taxon>Bacteria</taxon>
        <taxon>Pseudomonadati</taxon>
        <taxon>Myxococcota</taxon>
        <taxon>Polyangia</taxon>
        <taxon>Polyangiales</taxon>
        <taxon>Labilitrichaceae</taxon>
        <taxon>Labilithrix</taxon>
    </lineage>
</organism>
<dbReference type="GO" id="GO:0005829">
    <property type="term" value="C:cytosol"/>
    <property type="evidence" value="ECO:0007669"/>
    <property type="project" value="TreeGrafter"/>
</dbReference>
<sequence>MGAIHGNEPAGIEAAKRILALLSKTKIRGEYLALGGNLGAMREGRRYRFRDMNRVWTEAHIGEVRSKKSEALDAEDLEQLDLLDAIRSAIGRARGPVYLVDLHTTSAHGVPFVLFGDTLRQRNFTRGLPLPVIMGLEEQLDGVLSEYCTKLGVVTFAVEGGQHADAGSIDNLEAVVLLASQTAGLFEEGSVPETRAAYALLESRRGSLPRVMEVVSRHAITPEDSFVMAPGFKNLDHAHAGQLLAHDRNGAIRAPADGVVMLPLYQGQGADGFFWGRAVSPARMRASEVLRQLHLDRVLAFLPGIERDGKNPTRYIVDRIAASLYPRDVFHMLGYRRIRQSTGTLTVERQPD</sequence>
<dbReference type="PANTHER" id="PTHR15162">
    <property type="entry name" value="ASPARTOACYLASE"/>
    <property type="match status" value="1"/>
</dbReference>
<evidence type="ECO:0000313" key="6">
    <source>
        <dbReference type="EMBL" id="AKV04061.1"/>
    </source>
</evidence>
<evidence type="ECO:0000259" key="5">
    <source>
        <dbReference type="Pfam" id="PF24827"/>
    </source>
</evidence>
<dbReference type="SUPFAM" id="SSF53187">
    <property type="entry name" value="Zn-dependent exopeptidases"/>
    <property type="match status" value="1"/>
</dbReference>
<keyword evidence="3" id="KW-0378">Hydrolase</keyword>
<proteinExistence type="predicted"/>
<dbReference type="EMBL" id="CP012333">
    <property type="protein sequence ID" value="AKV04061.1"/>
    <property type="molecule type" value="Genomic_DNA"/>
</dbReference>
<dbReference type="Pfam" id="PF24827">
    <property type="entry name" value="AstE_AspA_cat"/>
    <property type="match status" value="1"/>
</dbReference>
<dbReference type="STRING" id="1391654.AKJ09_10724"/>
<dbReference type="AlphaFoldDB" id="A0A0K1QE62"/>